<dbReference type="PROSITE" id="PS50888">
    <property type="entry name" value="BHLH"/>
    <property type="match status" value="1"/>
</dbReference>
<dbReference type="InterPro" id="IPR011598">
    <property type="entry name" value="bHLH_dom"/>
</dbReference>
<keyword evidence="3" id="KW-0804">Transcription</keyword>
<dbReference type="SMART" id="SM00353">
    <property type="entry name" value="HLH"/>
    <property type="match status" value="1"/>
</dbReference>
<accession>A0A7I8LI04</accession>
<feature type="region of interest" description="Disordered" evidence="4">
    <location>
        <begin position="1"/>
        <end position="70"/>
    </location>
</feature>
<feature type="compositionally biased region" description="Basic and acidic residues" evidence="4">
    <location>
        <begin position="61"/>
        <end position="70"/>
    </location>
</feature>
<comment type="similarity">
    <text evidence="1">Belongs to the bHLH protein family.</text>
</comment>
<dbReference type="GO" id="GO:0006351">
    <property type="term" value="P:DNA-templated transcription"/>
    <property type="evidence" value="ECO:0007669"/>
    <property type="project" value="InterPro"/>
</dbReference>
<feature type="compositionally biased region" description="Basic and acidic residues" evidence="4">
    <location>
        <begin position="23"/>
        <end position="44"/>
    </location>
</feature>
<feature type="region of interest" description="Disordered" evidence="4">
    <location>
        <begin position="308"/>
        <end position="336"/>
    </location>
</feature>
<dbReference type="Gene3D" id="4.10.280.10">
    <property type="entry name" value="Helix-loop-helix DNA-binding domain"/>
    <property type="match status" value="1"/>
</dbReference>
<dbReference type="CDD" id="cd11453">
    <property type="entry name" value="bHLH_AtBIM_like"/>
    <property type="match status" value="1"/>
</dbReference>
<name>A0A7I8LI04_SPIIN</name>
<dbReference type="EMBL" id="LR746279">
    <property type="protein sequence ID" value="CAA7409677.1"/>
    <property type="molecule type" value="Genomic_DNA"/>
</dbReference>
<dbReference type="SUPFAM" id="SSF47459">
    <property type="entry name" value="HLH, helix-loop-helix DNA-binding domain"/>
    <property type="match status" value="1"/>
</dbReference>
<feature type="compositionally biased region" description="Acidic residues" evidence="4">
    <location>
        <begin position="13"/>
        <end position="22"/>
    </location>
</feature>
<dbReference type="GO" id="GO:0046983">
    <property type="term" value="F:protein dimerization activity"/>
    <property type="evidence" value="ECO:0007669"/>
    <property type="project" value="InterPro"/>
</dbReference>
<organism evidence="6 7">
    <name type="scientific">Spirodela intermedia</name>
    <name type="common">Intermediate duckweed</name>
    <dbReference type="NCBI Taxonomy" id="51605"/>
    <lineage>
        <taxon>Eukaryota</taxon>
        <taxon>Viridiplantae</taxon>
        <taxon>Streptophyta</taxon>
        <taxon>Embryophyta</taxon>
        <taxon>Tracheophyta</taxon>
        <taxon>Spermatophyta</taxon>
        <taxon>Magnoliopsida</taxon>
        <taxon>Liliopsida</taxon>
        <taxon>Araceae</taxon>
        <taxon>Lemnoideae</taxon>
        <taxon>Spirodela</taxon>
    </lineage>
</organism>
<protein>
    <recommendedName>
        <fullName evidence="5">BHLH domain-containing protein</fullName>
    </recommendedName>
</protein>
<evidence type="ECO:0000259" key="5">
    <source>
        <dbReference type="PROSITE" id="PS50888"/>
    </source>
</evidence>
<reference evidence="6" key="1">
    <citation type="submission" date="2020-02" db="EMBL/GenBank/DDBJ databases">
        <authorList>
            <person name="Scholz U."/>
            <person name="Mascher M."/>
            <person name="Fiebig A."/>
        </authorList>
    </citation>
    <scope>NUCLEOTIDE SEQUENCE</scope>
</reference>
<dbReference type="PANTHER" id="PTHR46412:SF6">
    <property type="entry name" value="TRANSCRIPTION FACTOR BIM2"/>
    <property type="match status" value="1"/>
</dbReference>
<evidence type="ECO:0000313" key="7">
    <source>
        <dbReference type="Proteomes" id="UP000663760"/>
    </source>
</evidence>
<keyword evidence="7" id="KW-1185">Reference proteome</keyword>
<keyword evidence="2" id="KW-0805">Transcription regulation</keyword>
<evidence type="ECO:0000256" key="4">
    <source>
        <dbReference type="SAM" id="MobiDB-lite"/>
    </source>
</evidence>
<dbReference type="OrthoDB" id="690068at2759"/>
<feature type="compositionally biased region" description="Polar residues" evidence="4">
    <location>
        <begin position="1"/>
        <end position="10"/>
    </location>
</feature>
<dbReference type="Proteomes" id="UP000663760">
    <property type="component" value="Chromosome 16"/>
</dbReference>
<evidence type="ECO:0000256" key="2">
    <source>
        <dbReference type="ARBA" id="ARBA00023015"/>
    </source>
</evidence>
<dbReference type="PANTHER" id="PTHR46412">
    <property type="entry name" value="BES1-INTERACTING MYC-LIKE PROTEIN"/>
    <property type="match status" value="1"/>
</dbReference>
<dbReference type="GO" id="GO:0003700">
    <property type="term" value="F:DNA-binding transcription factor activity"/>
    <property type="evidence" value="ECO:0007669"/>
    <property type="project" value="InterPro"/>
</dbReference>
<feature type="domain" description="BHLH" evidence="5">
    <location>
        <begin position="55"/>
        <end position="105"/>
    </location>
</feature>
<proteinExistence type="inferred from homology"/>
<dbReference type="AlphaFoldDB" id="A0A7I8LI04"/>
<evidence type="ECO:0000256" key="1">
    <source>
        <dbReference type="ARBA" id="ARBA00005510"/>
    </source>
</evidence>
<sequence length="336" mass="36947">METASRSNKSFMDDDDDDDDDFGKETSSRKEVAAKVDSDRHRNNDNSCTDQKPSTPRSKHSATEQRRRSRINDRFRILRDLIPDSDQKRDKASFLLEVIEYIQILQEKVLKYELNYPIYNPNNAKLVPWKNSQGPGDPSLRRNTPASTGFMFPSDGAMSDSQLAISSSQDVAESVNLSSALAGKLAVPPIPIQYPPATNREGLCQPQHSLNTDLETVAASPLALLGLRPCTMGNSIDTDALSGGQEELVIDEGTINLSCEYSDRFLAALAQALRNSGIDLSEASISVQINLARRSIAWPGPIHKDLEDQAAGHQSRSRDCVEDPGFGCKRPKSDAV</sequence>
<dbReference type="InterPro" id="IPR036638">
    <property type="entry name" value="HLH_DNA-bd_sf"/>
</dbReference>
<evidence type="ECO:0000313" key="6">
    <source>
        <dbReference type="EMBL" id="CAA7409677.1"/>
    </source>
</evidence>
<evidence type="ECO:0000256" key="3">
    <source>
        <dbReference type="ARBA" id="ARBA00023163"/>
    </source>
</evidence>
<dbReference type="Pfam" id="PF00010">
    <property type="entry name" value="HLH"/>
    <property type="match status" value="1"/>
</dbReference>
<gene>
    <name evidence="6" type="ORF">SI8410_16020355</name>
</gene>
<feature type="compositionally biased region" description="Polar residues" evidence="4">
    <location>
        <begin position="45"/>
        <end position="56"/>
    </location>
</feature>
<dbReference type="InterPro" id="IPR044295">
    <property type="entry name" value="BIM1/2/3"/>
</dbReference>